<dbReference type="Pfam" id="PF00550">
    <property type="entry name" value="PP-binding"/>
    <property type="match status" value="1"/>
</dbReference>
<dbReference type="Gene3D" id="3.40.50.720">
    <property type="entry name" value="NAD(P)-binding Rossmann-like Domain"/>
    <property type="match status" value="1"/>
</dbReference>
<dbReference type="InterPro" id="IPR020845">
    <property type="entry name" value="AMP-binding_CS"/>
</dbReference>
<feature type="domain" description="Carrier" evidence="3">
    <location>
        <begin position="564"/>
        <end position="647"/>
    </location>
</feature>
<keyword evidence="5" id="KW-1185">Reference proteome</keyword>
<dbReference type="InterPro" id="IPR051414">
    <property type="entry name" value="Adenylate-forming_Reductase"/>
</dbReference>
<dbReference type="PROSITE" id="PS50075">
    <property type="entry name" value="CARRIER"/>
    <property type="match status" value="1"/>
</dbReference>
<keyword evidence="2" id="KW-0597">Phosphoprotein</keyword>
<dbReference type="InterPro" id="IPR045851">
    <property type="entry name" value="AMP-bd_C_sf"/>
</dbReference>
<dbReference type="InterPro" id="IPR036291">
    <property type="entry name" value="NAD(P)-bd_dom_sf"/>
</dbReference>
<dbReference type="SUPFAM" id="SSF56801">
    <property type="entry name" value="Acetyl-CoA synthetase-like"/>
    <property type="match status" value="1"/>
</dbReference>
<dbReference type="InterPro" id="IPR042099">
    <property type="entry name" value="ANL_N_sf"/>
</dbReference>
<dbReference type="Gene3D" id="1.10.1200.10">
    <property type="entry name" value="ACP-like"/>
    <property type="match status" value="1"/>
</dbReference>
<dbReference type="PROSITE" id="PS00012">
    <property type="entry name" value="PHOSPHOPANTETHEINE"/>
    <property type="match status" value="1"/>
</dbReference>
<gene>
    <name evidence="4" type="ORF">SLS53_006679</name>
</gene>
<dbReference type="Gene3D" id="3.40.50.12780">
    <property type="entry name" value="N-terminal domain of ligase-like"/>
    <property type="match status" value="1"/>
</dbReference>
<evidence type="ECO:0000259" key="3">
    <source>
        <dbReference type="PROSITE" id="PS50075"/>
    </source>
</evidence>
<dbReference type="AlphaFoldDB" id="A0AAN9U2Z7"/>
<dbReference type="Pfam" id="PF07993">
    <property type="entry name" value="NAD_binding_4"/>
    <property type="match status" value="1"/>
</dbReference>
<dbReference type="InterPro" id="IPR013120">
    <property type="entry name" value="FAR_NAD-bd"/>
</dbReference>
<dbReference type="PROSITE" id="PS00455">
    <property type="entry name" value="AMP_BINDING"/>
    <property type="match status" value="1"/>
</dbReference>
<dbReference type="InterPro" id="IPR036736">
    <property type="entry name" value="ACP-like_sf"/>
</dbReference>
<dbReference type="PANTHER" id="PTHR43439:SF2">
    <property type="entry name" value="ENZYME, PUTATIVE (JCVI)-RELATED"/>
    <property type="match status" value="1"/>
</dbReference>
<dbReference type="Pfam" id="PF00501">
    <property type="entry name" value="AMP-binding"/>
    <property type="match status" value="1"/>
</dbReference>
<dbReference type="EMBL" id="JAJSPL020000030">
    <property type="protein sequence ID" value="KAK7737375.1"/>
    <property type="molecule type" value="Genomic_DNA"/>
</dbReference>
<dbReference type="InterPro" id="IPR009081">
    <property type="entry name" value="PP-bd_ACP"/>
</dbReference>
<comment type="caution">
    <text evidence="4">The sequence shown here is derived from an EMBL/GenBank/DDBJ whole genome shotgun (WGS) entry which is preliminary data.</text>
</comment>
<evidence type="ECO:0000313" key="4">
    <source>
        <dbReference type="EMBL" id="KAK7737375.1"/>
    </source>
</evidence>
<dbReference type="SUPFAM" id="SSF47336">
    <property type="entry name" value="ACP-like"/>
    <property type="match status" value="1"/>
</dbReference>
<sequence>MGSVANTEEIPYGKRLLPHIIEQVAAQDPSRECIQIPISNDPSDGWRVVTWRDMANAVNRCAHKIVELFGKPEEKSFPTVAFIGPNDARYIVFLIAASKAGYKALFISPRNSKEGQLHLFEATETNIIAFADSHKKTVEPWLAERPMKAFEISPIEAWFPDTDVPEFPYVKSWEEAEWEPLLVLHTSGSTGLPKPIILKQGMWAGTDAYHILPKWEGRNIAFREWAALTNRHFIPMPLFHVAGLLSVIGMAMYWDSPVALGIAEKPLSADLVIDCLEHLDVKATFLPPALIEELSQTEDGTRALTKLNIIAFGGGNLAREAGNRLVAKGARFMNLIGSTEYAPFPTYARLDPKLWQYLVYNPEVMGCEFRKQGDEEIYEMVVVRQPQNKEHPGLQGIFYTFPELDEWSSRDLYRPHPTKPYHWIYHGRADNIIVFSNGEKLNPVTIEEIVADHPALRGALVVGSEKFQAGLIIEPKVHPKNADEEKDLIDSVWPLVQEANEETVAHGRISKDLITVSNPEKPFLRAGKGTVQRAATVKLYNEEIEKLYAKNDEEGHDTPQLDTSSEDALTTSIVDAFHKFLNVEKLEADVDFFAAGVDSLVVMRAAKILRAGLNEAGFDVDAKTFATRNIYQNPTPRRLAGFIVNRIINNEGGDISEDEQQQQAMHQIWKKYTADLTRAKPGRPDPSQENQTVILTGSTGMLGSYLLNFMGHDSRISKIICLNRAGDGGRSQELRAFQERGLDASIFDTKVEFHKADLSHPKLGLSDEVYARLQAEGDRIIHNAWPVNFNIPIESFEPSLAGVRYVADLAATSEKRIAVTFIASIAVADRWKLDTKVPEARIEDLAVAHGGYGRSKFVGSLILEDAAAPGDFPYAIVRVGQIAGPKADAGVWSRQEWFPSIIASSLYLHALPDNLGTMNRVDWTPSEGIAQLVLAASGTFRDVKEANEINGYYHGVNPLATNWYDLAVEVKKFYGERITELVSFPEWVEKLDQSQADGPESIASNPGVKLLDSYKGMSSGAKGVIFDMEKTLERLAVVRETKAITPELLIHWCKQWNY</sequence>
<dbReference type="Proteomes" id="UP001320245">
    <property type="component" value="Unassembled WGS sequence"/>
</dbReference>
<dbReference type="SUPFAM" id="SSF51735">
    <property type="entry name" value="NAD(P)-binding Rossmann-fold domains"/>
    <property type="match status" value="1"/>
</dbReference>
<keyword evidence="1" id="KW-0596">Phosphopantetheine</keyword>
<accession>A0AAN9U2Z7</accession>
<evidence type="ECO:0000256" key="2">
    <source>
        <dbReference type="ARBA" id="ARBA00022553"/>
    </source>
</evidence>
<dbReference type="Gene3D" id="3.30.300.30">
    <property type="match status" value="1"/>
</dbReference>
<organism evidence="4 5">
    <name type="scientific">Cytospora paraplurivora</name>
    <dbReference type="NCBI Taxonomy" id="2898453"/>
    <lineage>
        <taxon>Eukaryota</taxon>
        <taxon>Fungi</taxon>
        <taxon>Dikarya</taxon>
        <taxon>Ascomycota</taxon>
        <taxon>Pezizomycotina</taxon>
        <taxon>Sordariomycetes</taxon>
        <taxon>Sordariomycetidae</taxon>
        <taxon>Diaporthales</taxon>
        <taxon>Cytosporaceae</taxon>
        <taxon>Cytospora</taxon>
    </lineage>
</organism>
<dbReference type="InterPro" id="IPR000873">
    <property type="entry name" value="AMP-dep_synth/lig_dom"/>
</dbReference>
<proteinExistence type="predicted"/>
<reference evidence="4 5" key="1">
    <citation type="journal article" date="2023" name="PLoS ONE">
        <title>Cytospora paraplurivora sp. nov. isolated from orchards with fruit tree decline syndrome in Ontario, Canada.</title>
        <authorList>
            <person name="Ilyukhin E."/>
            <person name="Nguyen H.D.T."/>
            <person name="Castle A.J."/>
            <person name="Ellouze W."/>
        </authorList>
    </citation>
    <scope>NUCLEOTIDE SEQUENCE [LARGE SCALE GENOMIC DNA]</scope>
    <source>
        <strain evidence="4 5">FDS-564</strain>
    </source>
</reference>
<evidence type="ECO:0000256" key="1">
    <source>
        <dbReference type="ARBA" id="ARBA00022450"/>
    </source>
</evidence>
<dbReference type="InterPro" id="IPR006162">
    <property type="entry name" value="Ppantetheine_attach_site"/>
</dbReference>
<dbReference type="Pfam" id="PF23562">
    <property type="entry name" value="AMP-binding_C_3"/>
    <property type="match status" value="1"/>
</dbReference>
<dbReference type="PANTHER" id="PTHR43439">
    <property type="entry name" value="PHENYLACETATE-COENZYME A LIGASE"/>
    <property type="match status" value="1"/>
</dbReference>
<protein>
    <submittedName>
        <fullName evidence="4">NRPS-like protein biosynthetic cluster</fullName>
    </submittedName>
</protein>
<evidence type="ECO:0000313" key="5">
    <source>
        <dbReference type="Proteomes" id="UP001320245"/>
    </source>
</evidence>
<name>A0AAN9U2Z7_9PEZI</name>